<feature type="domain" description="Bacterial alpha-L-rhamnosidase N-terminal" evidence="6">
    <location>
        <begin position="57"/>
        <end position="215"/>
    </location>
</feature>
<feature type="signal peptide" evidence="4">
    <location>
        <begin position="1"/>
        <end position="21"/>
    </location>
</feature>
<keyword evidence="4" id="KW-0732">Signal</keyword>
<dbReference type="Pfam" id="PF17390">
    <property type="entry name" value="Bac_rhamnosid_C"/>
    <property type="match status" value="1"/>
</dbReference>
<gene>
    <name evidence="9" type="ORF">GO495_29235</name>
</gene>
<feature type="chain" id="PRO_5027038391" description="alpha-L-rhamnosidase" evidence="4">
    <location>
        <begin position="22"/>
        <end position="755"/>
    </location>
</feature>
<evidence type="ECO:0000259" key="5">
    <source>
        <dbReference type="Pfam" id="PF05592"/>
    </source>
</evidence>
<protein>
    <recommendedName>
        <fullName evidence="2">alpha-L-rhamnosidase</fullName>
        <ecNumber evidence="2">3.2.1.40</ecNumber>
    </recommendedName>
</protein>
<dbReference type="InterPro" id="IPR035398">
    <property type="entry name" value="Bac_rhamnosid_C"/>
</dbReference>
<dbReference type="InterPro" id="IPR035396">
    <property type="entry name" value="Bac_rhamnosid6H"/>
</dbReference>
<feature type="domain" description="Alpha-L-rhamnosidase six-hairpin glycosidase" evidence="7">
    <location>
        <begin position="331"/>
        <end position="664"/>
    </location>
</feature>
<dbReference type="Pfam" id="PF08531">
    <property type="entry name" value="Bac_rhamnosid_N"/>
    <property type="match status" value="1"/>
</dbReference>
<dbReference type="EC" id="3.2.1.40" evidence="2"/>
<dbReference type="InterPro" id="IPR008902">
    <property type="entry name" value="Rhamnosid_concanavalin"/>
</dbReference>
<dbReference type="Pfam" id="PF17389">
    <property type="entry name" value="Bac_rhamnosid6H"/>
    <property type="match status" value="1"/>
</dbReference>
<evidence type="ECO:0000313" key="10">
    <source>
        <dbReference type="Proteomes" id="UP000468388"/>
    </source>
</evidence>
<dbReference type="SUPFAM" id="SSF48208">
    <property type="entry name" value="Six-hairpin glycosidases"/>
    <property type="match status" value="1"/>
</dbReference>
<evidence type="ECO:0000256" key="4">
    <source>
        <dbReference type="SAM" id="SignalP"/>
    </source>
</evidence>
<dbReference type="InterPro" id="IPR012341">
    <property type="entry name" value="6hp_glycosidase-like_sf"/>
</dbReference>
<dbReference type="InterPro" id="IPR016007">
    <property type="entry name" value="Alpha_rhamnosid"/>
</dbReference>
<dbReference type="Pfam" id="PF05592">
    <property type="entry name" value="Bac_rhamnosid"/>
    <property type="match status" value="1"/>
</dbReference>
<dbReference type="AlphaFoldDB" id="A0A6N8JHH9"/>
<dbReference type="Gene3D" id="1.50.10.10">
    <property type="match status" value="1"/>
</dbReference>
<feature type="domain" description="Alpha-L-rhamnosidase concanavalin-like" evidence="5">
    <location>
        <begin position="226"/>
        <end position="323"/>
    </location>
</feature>
<reference evidence="9 10" key="1">
    <citation type="submission" date="2019-12" db="EMBL/GenBank/DDBJ databases">
        <title>The draft genomic sequence of strain Chitinophaga oryziterrae JCM 16595.</title>
        <authorList>
            <person name="Zhang X."/>
        </authorList>
    </citation>
    <scope>NUCLEOTIDE SEQUENCE [LARGE SCALE GENOMIC DNA]</scope>
    <source>
        <strain evidence="9 10">JCM 16595</strain>
    </source>
</reference>
<organism evidence="9 10">
    <name type="scientific">Chitinophaga oryziterrae</name>
    <dbReference type="NCBI Taxonomy" id="1031224"/>
    <lineage>
        <taxon>Bacteria</taxon>
        <taxon>Pseudomonadati</taxon>
        <taxon>Bacteroidota</taxon>
        <taxon>Chitinophagia</taxon>
        <taxon>Chitinophagales</taxon>
        <taxon>Chitinophagaceae</taxon>
        <taxon>Chitinophaga</taxon>
    </lineage>
</organism>
<dbReference type="InterPro" id="IPR008928">
    <property type="entry name" value="6-hairpin_glycosidase_sf"/>
</dbReference>
<keyword evidence="3 9" id="KW-0378">Hydrolase</keyword>
<dbReference type="PIRSF" id="PIRSF010631">
    <property type="entry name" value="A-rhamnsds"/>
    <property type="match status" value="1"/>
</dbReference>
<dbReference type="Proteomes" id="UP000468388">
    <property type="component" value="Unassembled WGS sequence"/>
</dbReference>
<evidence type="ECO:0000313" key="9">
    <source>
        <dbReference type="EMBL" id="MVT44713.1"/>
    </source>
</evidence>
<name>A0A6N8JHH9_9BACT</name>
<sequence length="755" mass="84439">MISFLNRILVIILLSISNVHGQTTTWSTKAFWITPVYTEDSVMRSCPVFKKTITLDKSVVSATLSITAHGIYEASLNSKRIGEAYFTPGWTSYDKRIQYQVYNIKDQFKKGNNELQVTIGEGWYRGAFGGLMERDNYGKDASLLCQIDILFKDGSKEQIVSDNTWSSGAGPIIHSDIYGGEIYDAGVDTKQWYGVTPIDSFKALLVPSIAEPVKKQEVFKPVKVFKTNKGEQVIDFGQNMSGWVHFKVKGKPGDTIKLFHAEVLDKEGNFYTGNLRDAAATDIYILRGNGEESFEPHFTWHGFRYVKVEGCIVQAKDFTAVALYSAMAPSGSFSCSNPKINQLQHNIEWSLKSNFLDIPTDCPQRSERLGWTGDAQVFFRTASFNYNVKQFYTKWLEDLKADQRDNGSVPNIIPNIYRKLKSRKLGVAGWGDAATIIPWSIYWVYGDSAILCNQYNSMKAWVDHIDSVSENGLWAANGYGDWLAPGDSTSLPFINQCFWAYSTQLLINAGTVLGYNHDVSKYTSLLQQIKTAFLQHYMQPEGKTMPNTQTSYVLALELHMLPDSLEMKSAGRLEALVRTNSNHLATGFLGTPYLLHALSKHGYVSTAYDLLNQDTYPSWLYPVKMGATTIWEKWDAIRPDSTVQATSYNHYSYGAVGDWLYRVVAGIDAASPGYKNIIIRPRPGGGLTWVKASYNCPQGRIVSNWEIDGGKVIMHIEIPAGTKATIYVPGKENVEVGEGKFTFEGINASVTAKML</sequence>
<feature type="domain" description="Alpha-L-rhamnosidase C-terminal" evidence="8">
    <location>
        <begin position="666"/>
        <end position="739"/>
    </location>
</feature>
<evidence type="ECO:0000256" key="1">
    <source>
        <dbReference type="ARBA" id="ARBA00001445"/>
    </source>
</evidence>
<dbReference type="InterPro" id="IPR013737">
    <property type="entry name" value="Bac_rhamnosid_N"/>
</dbReference>
<dbReference type="Gene3D" id="2.60.420.10">
    <property type="entry name" value="Maltose phosphorylase, domain 3"/>
    <property type="match status" value="1"/>
</dbReference>
<dbReference type="PANTHER" id="PTHR33307">
    <property type="entry name" value="ALPHA-RHAMNOSIDASE (EUROFUNG)"/>
    <property type="match status" value="1"/>
</dbReference>
<dbReference type="PANTHER" id="PTHR33307:SF6">
    <property type="entry name" value="ALPHA-RHAMNOSIDASE (EUROFUNG)-RELATED"/>
    <property type="match status" value="1"/>
</dbReference>
<accession>A0A6N8JHH9</accession>
<evidence type="ECO:0000259" key="8">
    <source>
        <dbReference type="Pfam" id="PF17390"/>
    </source>
</evidence>
<dbReference type="Gene3D" id="2.60.120.260">
    <property type="entry name" value="Galactose-binding domain-like"/>
    <property type="match status" value="2"/>
</dbReference>
<dbReference type="GO" id="GO:0005975">
    <property type="term" value="P:carbohydrate metabolic process"/>
    <property type="evidence" value="ECO:0007669"/>
    <property type="project" value="InterPro"/>
</dbReference>
<evidence type="ECO:0000259" key="6">
    <source>
        <dbReference type="Pfam" id="PF08531"/>
    </source>
</evidence>
<comment type="caution">
    <text evidence="9">The sequence shown here is derived from an EMBL/GenBank/DDBJ whole genome shotgun (WGS) entry which is preliminary data.</text>
</comment>
<keyword evidence="10" id="KW-1185">Reference proteome</keyword>
<evidence type="ECO:0000256" key="3">
    <source>
        <dbReference type="ARBA" id="ARBA00022801"/>
    </source>
</evidence>
<comment type="catalytic activity">
    <reaction evidence="1">
        <text>Hydrolysis of terminal non-reducing alpha-L-rhamnose residues in alpha-L-rhamnosides.</text>
        <dbReference type="EC" id="3.2.1.40"/>
    </reaction>
</comment>
<evidence type="ECO:0000256" key="2">
    <source>
        <dbReference type="ARBA" id="ARBA00012652"/>
    </source>
</evidence>
<dbReference type="EMBL" id="WRXO01000012">
    <property type="protein sequence ID" value="MVT44713.1"/>
    <property type="molecule type" value="Genomic_DNA"/>
</dbReference>
<dbReference type="GO" id="GO:0030596">
    <property type="term" value="F:alpha-L-rhamnosidase activity"/>
    <property type="evidence" value="ECO:0007669"/>
    <property type="project" value="UniProtKB-EC"/>
</dbReference>
<proteinExistence type="predicted"/>
<dbReference type="OrthoDB" id="9766741at2"/>
<evidence type="ECO:0000259" key="7">
    <source>
        <dbReference type="Pfam" id="PF17389"/>
    </source>
</evidence>